<feature type="domain" description="SpoVT-AbrB" evidence="2">
    <location>
        <begin position="5"/>
        <end position="50"/>
    </location>
</feature>
<evidence type="ECO:0000313" key="4">
    <source>
        <dbReference type="Proteomes" id="UP000185860"/>
    </source>
</evidence>
<accession>A0A1U7IR36</accession>
<evidence type="ECO:0000313" key="3">
    <source>
        <dbReference type="EMBL" id="OKH39803.1"/>
    </source>
</evidence>
<dbReference type="STRING" id="454136.NIES2119_05570"/>
<dbReference type="SUPFAM" id="SSF89447">
    <property type="entry name" value="AbrB/MazE/MraZ-like"/>
    <property type="match status" value="1"/>
</dbReference>
<protein>
    <submittedName>
        <fullName evidence="3">AbrB family transcriptional regulator</fullName>
    </submittedName>
</protein>
<organism evidence="3 4">
    <name type="scientific">[Phormidium ambiguum] IAM M-71</name>
    <dbReference type="NCBI Taxonomy" id="454136"/>
    <lineage>
        <taxon>Bacteria</taxon>
        <taxon>Bacillati</taxon>
        <taxon>Cyanobacteriota</taxon>
        <taxon>Cyanophyceae</taxon>
        <taxon>Oscillatoriophycideae</taxon>
        <taxon>Aerosakkonematales</taxon>
        <taxon>Aerosakkonemataceae</taxon>
        <taxon>Floridanema</taxon>
    </lineage>
</organism>
<gene>
    <name evidence="3" type="ORF">NIES2119_05570</name>
</gene>
<sequence length="92" mass="10277">MDLKTFPIRLGEQGQITVPQVVQDHLNLTEGDMLTMIQVGELVLLTPRQPQVPQLADKITAIMEDEGVNLADLLTGLQAEREAIWQEQQKDA</sequence>
<dbReference type="Proteomes" id="UP000185860">
    <property type="component" value="Unassembled WGS sequence"/>
</dbReference>
<evidence type="ECO:0000256" key="1">
    <source>
        <dbReference type="PROSITE-ProRule" id="PRU01076"/>
    </source>
</evidence>
<comment type="caution">
    <text evidence="3">The sequence shown here is derived from an EMBL/GenBank/DDBJ whole genome shotgun (WGS) entry which is preliminary data.</text>
</comment>
<dbReference type="AlphaFoldDB" id="A0A1U7IR36"/>
<evidence type="ECO:0000259" key="2">
    <source>
        <dbReference type="PROSITE" id="PS51740"/>
    </source>
</evidence>
<dbReference type="InterPro" id="IPR037914">
    <property type="entry name" value="SpoVT-AbrB_sf"/>
</dbReference>
<dbReference type="EMBL" id="MRCE01000004">
    <property type="protein sequence ID" value="OKH39803.1"/>
    <property type="molecule type" value="Genomic_DNA"/>
</dbReference>
<dbReference type="PROSITE" id="PS51740">
    <property type="entry name" value="SPOVT_ABRB"/>
    <property type="match status" value="1"/>
</dbReference>
<dbReference type="GO" id="GO:0003677">
    <property type="term" value="F:DNA binding"/>
    <property type="evidence" value="ECO:0007669"/>
    <property type="project" value="UniProtKB-UniRule"/>
</dbReference>
<dbReference type="OrthoDB" id="428268at2"/>
<name>A0A1U7IR36_9CYAN</name>
<dbReference type="InterPro" id="IPR007159">
    <property type="entry name" value="SpoVT-AbrB_dom"/>
</dbReference>
<proteinExistence type="predicted"/>
<reference evidence="3 4" key="1">
    <citation type="submission" date="2016-11" db="EMBL/GenBank/DDBJ databases">
        <title>Draft Genome Sequences of Nine Cyanobacterial Strains from Diverse Habitats.</title>
        <authorList>
            <person name="Zhu T."/>
            <person name="Hou S."/>
            <person name="Lu X."/>
            <person name="Hess W.R."/>
        </authorList>
    </citation>
    <scope>NUCLEOTIDE SEQUENCE [LARGE SCALE GENOMIC DNA]</scope>
    <source>
        <strain evidence="3 4">IAM M-71</strain>
    </source>
</reference>
<keyword evidence="1" id="KW-0238">DNA-binding</keyword>